<dbReference type="EMBL" id="RWJN01000005">
    <property type="protein sequence ID" value="TCD71533.1"/>
    <property type="molecule type" value="Genomic_DNA"/>
</dbReference>
<dbReference type="Proteomes" id="UP000292702">
    <property type="component" value="Unassembled WGS sequence"/>
</dbReference>
<sequence>MSTSTADQIALHALDFVSPSIHISLHRFFRRPEKLSEQDVVEILKKSLDETLKLYPPAAGTIRTNEQGEHYIAVDGNGGEFLVESRKEAFEGDGDDLSPRPNLFVPIPSPAFAVKVTQFSCGTISVAASLHHWAADLRGFLDFLATWSKIARSQGGRNEAIDLTFPDDWSHTPNRFFTDYIDSALPVPPAPNGYSVQPPPKEPVDFSGFVLPSANVSLWKIPQATVDKLKEDFVQAVQHVTEHPTPSGWISRGDALAALLWGAITRARVNAGVARAHARTDDTETLGMAADGRDRSPNKNMAGGRYFGNFNMLPLITVPRAELLSTEVDAAARVAHTIRENIHTQISSQAIADRLRFMEAPENAIPGDRIKWAADMSYTNWCAFDLEGEDMDFGFGRPFETTSGGGPLPPGFARLWQQKSSGDIFVVLAVDAGEAAAVLKSDALLTLYAHHERDLQDAEE</sequence>
<dbReference type="AlphaFoldDB" id="A0A4R0RV91"/>
<dbReference type="GO" id="GO:0016747">
    <property type="term" value="F:acyltransferase activity, transferring groups other than amino-acyl groups"/>
    <property type="evidence" value="ECO:0007669"/>
    <property type="project" value="TreeGrafter"/>
</dbReference>
<dbReference type="InterPro" id="IPR023213">
    <property type="entry name" value="CAT-like_dom_sf"/>
</dbReference>
<name>A0A4R0RV91_9APHY</name>
<protein>
    <recommendedName>
        <fullName evidence="4">Transferase</fullName>
    </recommendedName>
</protein>
<dbReference type="PANTHER" id="PTHR31642:SF310">
    <property type="entry name" value="FATTY ALCOHOL:CAFFEOYL-COA ACYLTRANSFERASE"/>
    <property type="match status" value="1"/>
</dbReference>
<evidence type="ECO:0000313" key="2">
    <source>
        <dbReference type="EMBL" id="TCD71533.1"/>
    </source>
</evidence>
<dbReference type="Pfam" id="PF02458">
    <property type="entry name" value="Transferase"/>
    <property type="match status" value="1"/>
</dbReference>
<keyword evidence="3" id="KW-1185">Reference proteome</keyword>
<evidence type="ECO:0000256" key="1">
    <source>
        <dbReference type="ARBA" id="ARBA00022679"/>
    </source>
</evidence>
<accession>A0A4R0RV91</accession>
<evidence type="ECO:0008006" key="4">
    <source>
        <dbReference type="Google" id="ProtNLM"/>
    </source>
</evidence>
<dbReference type="InterPro" id="IPR050317">
    <property type="entry name" value="Plant_Fungal_Acyltransferase"/>
</dbReference>
<dbReference type="OrthoDB" id="1862401at2759"/>
<comment type="caution">
    <text evidence="2">The sequence shown here is derived from an EMBL/GenBank/DDBJ whole genome shotgun (WGS) entry which is preliminary data.</text>
</comment>
<organism evidence="2 3">
    <name type="scientific">Steccherinum ochraceum</name>
    <dbReference type="NCBI Taxonomy" id="92696"/>
    <lineage>
        <taxon>Eukaryota</taxon>
        <taxon>Fungi</taxon>
        <taxon>Dikarya</taxon>
        <taxon>Basidiomycota</taxon>
        <taxon>Agaricomycotina</taxon>
        <taxon>Agaricomycetes</taxon>
        <taxon>Polyporales</taxon>
        <taxon>Steccherinaceae</taxon>
        <taxon>Steccherinum</taxon>
    </lineage>
</organism>
<dbReference type="PANTHER" id="PTHR31642">
    <property type="entry name" value="TRICHOTHECENE 3-O-ACETYLTRANSFERASE"/>
    <property type="match status" value="1"/>
</dbReference>
<proteinExistence type="predicted"/>
<dbReference type="Gene3D" id="3.30.559.10">
    <property type="entry name" value="Chloramphenicol acetyltransferase-like domain"/>
    <property type="match status" value="2"/>
</dbReference>
<gene>
    <name evidence="2" type="ORF">EIP91_008914</name>
</gene>
<keyword evidence="1" id="KW-0808">Transferase</keyword>
<dbReference type="STRING" id="92696.A0A4R0RV91"/>
<evidence type="ECO:0000313" key="3">
    <source>
        <dbReference type="Proteomes" id="UP000292702"/>
    </source>
</evidence>
<reference evidence="2 3" key="1">
    <citation type="submission" date="2018-11" db="EMBL/GenBank/DDBJ databases">
        <title>Genome assembly of Steccherinum ochraceum LE-BIN_3174, the white-rot fungus of the Steccherinaceae family (The Residual Polyporoid clade, Polyporales, Basidiomycota).</title>
        <authorList>
            <person name="Fedorova T.V."/>
            <person name="Glazunova O.A."/>
            <person name="Landesman E.O."/>
            <person name="Moiseenko K.V."/>
            <person name="Psurtseva N.V."/>
            <person name="Savinova O.S."/>
            <person name="Shakhova N.V."/>
            <person name="Tyazhelova T.V."/>
            <person name="Vasina D.V."/>
        </authorList>
    </citation>
    <scope>NUCLEOTIDE SEQUENCE [LARGE SCALE GENOMIC DNA]</scope>
    <source>
        <strain evidence="2 3">LE-BIN_3174</strain>
    </source>
</reference>